<protein>
    <submittedName>
        <fullName evidence="8">MFS transporter</fullName>
    </submittedName>
</protein>
<comment type="subcellular location">
    <subcellularLocation>
        <location evidence="1">Membrane</location>
        <topology evidence="1">Multi-pass membrane protein</topology>
    </subcellularLocation>
</comment>
<dbReference type="RefSeq" id="WP_121083224.1">
    <property type="nucleotide sequence ID" value="NZ_RBZU01000001.1"/>
</dbReference>
<evidence type="ECO:0000313" key="8">
    <source>
        <dbReference type="EMBL" id="RKP58889.1"/>
    </source>
</evidence>
<feature type="transmembrane region" description="Helical" evidence="6">
    <location>
        <begin position="27"/>
        <end position="45"/>
    </location>
</feature>
<evidence type="ECO:0000256" key="3">
    <source>
        <dbReference type="ARBA" id="ARBA00022989"/>
    </source>
</evidence>
<dbReference type="InterPro" id="IPR020846">
    <property type="entry name" value="MFS_dom"/>
</dbReference>
<dbReference type="InterPro" id="IPR036259">
    <property type="entry name" value="MFS_trans_sf"/>
</dbReference>
<feature type="transmembrane region" description="Helical" evidence="6">
    <location>
        <begin position="154"/>
        <end position="171"/>
    </location>
</feature>
<organism evidence="8 9">
    <name type="scientific">Pararobbsia silviterrae</name>
    <dbReference type="NCBI Taxonomy" id="1792498"/>
    <lineage>
        <taxon>Bacteria</taxon>
        <taxon>Pseudomonadati</taxon>
        <taxon>Pseudomonadota</taxon>
        <taxon>Betaproteobacteria</taxon>
        <taxon>Burkholderiales</taxon>
        <taxon>Burkholderiaceae</taxon>
        <taxon>Pararobbsia</taxon>
    </lineage>
</organism>
<keyword evidence="9" id="KW-1185">Reference proteome</keyword>
<dbReference type="PROSITE" id="PS50850">
    <property type="entry name" value="MFS"/>
    <property type="match status" value="1"/>
</dbReference>
<keyword evidence="2 6" id="KW-0812">Transmembrane</keyword>
<dbReference type="GO" id="GO:0016020">
    <property type="term" value="C:membrane"/>
    <property type="evidence" value="ECO:0007669"/>
    <property type="project" value="UniProtKB-SubCell"/>
</dbReference>
<name>A0A494Y880_9BURK</name>
<dbReference type="GO" id="GO:0022857">
    <property type="term" value="F:transmembrane transporter activity"/>
    <property type="evidence" value="ECO:0007669"/>
    <property type="project" value="InterPro"/>
</dbReference>
<dbReference type="InterPro" id="IPR051788">
    <property type="entry name" value="MFS_Transporter"/>
</dbReference>
<feature type="region of interest" description="Disordered" evidence="5">
    <location>
        <begin position="401"/>
        <end position="421"/>
    </location>
</feature>
<dbReference type="InterPro" id="IPR011701">
    <property type="entry name" value="MFS"/>
</dbReference>
<dbReference type="Pfam" id="PF07690">
    <property type="entry name" value="MFS_1"/>
    <property type="match status" value="1"/>
</dbReference>
<feature type="transmembrane region" description="Helical" evidence="6">
    <location>
        <begin position="177"/>
        <end position="200"/>
    </location>
</feature>
<keyword evidence="3 6" id="KW-1133">Transmembrane helix</keyword>
<dbReference type="Gene3D" id="1.20.1250.20">
    <property type="entry name" value="MFS general substrate transporter like domains"/>
    <property type="match status" value="2"/>
</dbReference>
<evidence type="ECO:0000259" key="7">
    <source>
        <dbReference type="PROSITE" id="PS50850"/>
    </source>
</evidence>
<proteinExistence type="predicted"/>
<dbReference type="EMBL" id="RBZU01000001">
    <property type="protein sequence ID" value="RKP58889.1"/>
    <property type="molecule type" value="Genomic_DNA"/>
</dbReference>
<feature type="transmembrane region" description="Helical" evidence="6">
    <location>
        <begin position="289"/>
        <end position="310"/>
    </location>
</feature>
<feature type="transmembrane region" description="Helical" evidence="6">
    <location>
        <begin position="60"/>
        <end position="79"/>
    </location>
</feature>
<reference evidence="8 9" key="1">
    <citation type="submission" date="2018-10" db="EMBL/GenBank/DDBJ databases">
        <title>Robbsia sp. DHC34, isolated from soil.</title>
        <authorList>
            <person name="Gao Z.-H."/>
            <person name="Qiu L.-H."/>
        </authorList>
    </citation>
    <scope>NUCLEOTIDE SEQUENCE [LARGE SCALE GENOMIC DNA]</scope>
    <source>
        <strain evidence="8 9">DHC34</strain>
    </source>
</reference>
<dbReference type="PANTHER" id="PTHR23514:SF13">
    <property type="entry name" value="INNER MEMBRANE PROTEIN YBJJ"/>
    <property type="match status" value="1"/>
</dbReference>
<feature type="transmembrane region" description="Helical" evidence="6">
    <location>
        <begin position="221"/>
        <end position="240"/>
    </location>
</feature>
<feature type="transmembrane region" description="Helical" evidence="6">
    <location>
        <begin position="316"/>
        <end position="336"/>
    </location>
</feature>
<evidence type="ECO:0000256" key="2">
    <source>
        <dbReference type="ARBA" id="ARBA00022692"/>
    </source>
</evidence>
<dbReference type="Proteomes" id="UP000270342">
    <property type="component" value="Unassembled WGS sequence"/>
</dbReference>
<accession>A0A494Y880</accession>
<feature type="transmembrane region" description="Helical" evidence="6">
    <location>
        <begin position="114"/>
        <end position="133"/>
    </location>
</feature>
<dbReference type="AlphaFoldDB" id="A0A494Y880"/>
<comment type="caution">
    <text evidence="8">The sequence shown here is derived from an EMBL/GenBank/DDBJ whole genome shotgun (WGS) entry which is preliminary data.</text>
</comment>
<gene>
    <name evidence="8" type="ORF">D7S86_02905</name>
</gene>
<evidence type="ECO:0000256" key="1">
    <source>
        <dbReference type="ARBA" id="ARBA00004141"/>
    </source>
</evidence>
<dbReference type="PANTHER" id="PTHR23514">
    <property type="entry name" value="BYPASS OF STOP CODON PROTEIN 6"/>
    <property type="match status" value="1"/>
</dbReference>
<evidence type="ECO:0000256" key="6">
    <source>
        <dbReference type="SAM" id="Phobius"/>
    </source>
</evidence>
<dbReference type="CDD" id="cd17393">
    <property type="entry name" value="MFS_MosC_like"/>
    <property type="match status" value="1"/>
</dbReference>
<dbReference type="OrthoDB" id="9810941at2"/>
<keyword evidence="4 6" id="KW-0472">Membrane</keyword>
<feature type="domain" description="Major facilitator superfamily (MFS) profile" evidence="7">
    <location>
        <begin position="25"/>
        <end position="400"/>
    </location>
</feature>
<evidence type="ECO:0000256" key="5">
    <source>
        <dbReference type="SAM" id="MobiDB-lite"/>
    </source>
</evidence>
<sequence length="421" mass="42942">MTEPQSARGAATTSPFATPTTPLRERIATIGAFFANGLGIGAWAAEIPRIKEHLGLSDTLLGIALLSFAAGAILAMPMAGRVALRLGTPRSTLIASCAFVVLLGLPGYAPSLPITMLGLFFLGMSNGSMDVLMNGHASYIETRWGQPIMSSFHAAWSFGGLLGAAFGGFIAKSGYSVGAGLALPALVSAAIVVASAAIGLRPGFEAPRVHHEKVPFTFRNRLLLLLGAVAFLSMVTEGSVTDWSGVYLRTITHGTAAQAAMGYASFAFAMTACRLVGDLIVRRLGQQRTMWVGGGLAALGFLVVIGVPVVPVACAGYVLIGVGLSNLVPIIFSAAGRAGATPAIGVSMTATAGYAGFLIGPPIIGFCADMLGIRVAFVLLLAAACAIAAVGARVVGQTPPLTRDDTPAGADSDPACAPQTR</sequence>
<feature type="transmembrane region" description="Helical" evidence="6">
    <location>
        <begin position="343"/>
        <end position="365"/>
    </location>
</feature>
<feature type="transmembrane region" description="Helical" evidence="6">
    <location>
        <begin position="260"/>
        <end position="277"/>
    </location>
</feature>
<dbReference type="SUPFAM" id="SSF103473">
    <property type="entry name" value="MFS general substrate transporter"/>
    <property type="match status" value="1"/>
</dbReference>
<evidence type="ECO:0000256" key="4">
    <source>
        <dbReference type="ARBA" id="ARBA00023136"/>
    </source>
</evidence>
<evidence type="ECO:0000313" key="9">
    <source>
        <dbReference type="Proteomes" id="UP000270342"/>
    </source>
</evidence>
<feature type="transmembrane region" description="Helical" evidence="6">
    <location>
        <begin position="91"/>
        <end position="108"/>
    </location>
</feature>
<feature type="transmembrane region" description="Helical" evidence="6">
    <location>
        <begin position="371"/>
        <end position="395"/>
    </location>
</feature>